<gene>
    <name evidence="8" type="ORF">Fcan01_09914</name>
</gene>
<evidence type="ECO:0000259" key="6">
    <source>
        <dbReference type="PROSITE" id="PS50940"/>
    </source>
</evidence>
<dbReference type="InterPro" id="IPR029070">
    <property type="entry name" value="Chitinase_insertion_sf"/>
</dbReference>
<dbReference type="Pfam" id="PF01607">
    <property type="entry name" value="CBM_14"/>
    <property type="match status" value="1"/>
</dbReference>
<keyword evidence="9" id="KW-1185">Reference proteome</keyword>
<evidence type="ECO:0000256" key="1">
    <source>
        <dbReference type="ARBA" id="ARBA00009121"/>
    </source>
</evidence>
<dbReference type="FunFam" id="3.20.20.80:FF:000007">
    <property type="entry name" value="Acidic mammalian chitinase"/>
    <property type="match status" value="1"/>
</dbReference>
<feature type="region of interest" description="Disordered" evidence="5">
    <location>
        <begin position="245"/>
        <end position="268"/>
    </location>
</feature>
<protein>
    <submittedName>
        <fullName evidence="8">Putative chitinase 3</fullName>
    </submittedName>
</protein>
<name>A0A226EJ15_FOLCA</name>
<dbReference type="STRING" id="158441.A0A226EJ15"/>
<dbReference type="CDD" id="cd02872">
    <property type="entry name" value="GH18_chitolectin_chitotriosidase"/>
    <property type="match status" value="1"/>
</dbReference>
<dbReference type="GO" id="GO:0008061">
    <property type="term" value="F:chitin binding"/>
    <property type="evidence" value="ECO:0007669"/>
    <property type="project" value="UniProtKB-KW"/>
</dbReference>
<evidence type="ECO:0000313" key="9">
    <source>
        <dbReference type="Proteomes" id="UP000198287"/>
    </source>
</evidence>
<dbReference type="GO" id="GO:0005975">
    <property type="term" value="P:carbohydrate metabolic process"/>
    <property type="evidence" value="ECO:0007669"/>
    <property type="project" value="InterPro"/>
</dbReference>
<dbReference type="Gene3D" id="3.10.50.10">
    <property type="match status" value="2"/>
</dbReference>
<dbReference type="SUPFAM" id="SSF54556">
    <property type="entry name" value="Chitinase insertion domain"/>
    <property type="match status" value="2"/>
</dbReference>
<dbReference type="InterPro" id="IPR050314">
    <property type="entry name" value="Glycosyl_Hydrlase_18"/>
</dbReference>
<sequence length="735" mass="82141">MVNSLLLTFEVRQLLSQLYFISDFHGRWESQTGHNAPLYAPSSDSEWRKQLSVSHAAGLWVKMGAPKEKMVIGMPTYGRTFTLTDRRNFSVNVATKGGGNAGTYTKEGGFLAYYEICEMLRGGKAKYVWDEEMKVPYMIEGDQWVGFDDERSIRNKMKWIQDEGFAGAMVWTVDMDDFTGTICGGGKYPLIGAMREELLGTPRDKNAKDIDWEKVAGKPSKPSATLPPALKIPVSELLAKTKNKKGVQQLPLRDDSEEDDEPVDTASRPPQVMCYVTNWSSKRDGIGRFHVEDIDAKLCTHVVYAFAKLKDNKLAPGLESDIGDDLKEGTYKKLLKLKDKNPDIKILLALGGWSFGSKPFKELTANVFRMNQFVYDAVEYLREHNLDGLDVSWEYPRGEDDKASYLDLIRELRLAFEGEAKSSKLNRLLLTAAVPASSIAIEAGYDVPELSKYVDFFNIMTYDLHGPWEKAVGHNAPLFPIESATSAEKKLTVDHGAKQWMKMGAPKEKLLIGMPTYGRSFTLSDPNKFDIGSPAESGGESGKYTGEAGFLAYYEICDFLGGDNTTLVWDNEQMVPFAYKGSQWVGFDDERSLKTKMEWLKEEGLGGVMVWSVDLDDFRGSCGSGKYPLLKSMTTELAGYKVGLEYDGPYEGTANGGVAKGKKDPNEVTCAEEDGHISYHIDYADCTKYYMCEGERKHHMPCPAQLVFNENENVCDWPEKVERCSAHTQAPPSAK</sequence>
<dbReference type="Proteomes" id="UP000198287">
    <property type="component" value="Unassembled WGS sequence"/>
</dbReference>
<dbReference type="InterPro" id="IPR001223">
    <property type="entry name" value="Glyco_hydro18_cat"/>
</dbReference>
<dbReference type="PANTHER" id="PTHR11177">
    <property type="entry name" value="CHITINASE"/>
    <property type="match status" value="1"/>
</dbReference>
<dbReference type="EMBL" id="LNIX01000004">
    <property type="protein sequence ID" value="OXA56536.1"/>
    <property type="molecule type" value="Genomic_DNA"/>
</dbReference>
<dbReference type="FunFam" id="3.10.50.10:FF:000001">
    <property type="entry name" value="Chitinase 3-like 1"/>
    <property type="match status" value="2"/>
</dbReference>
<dbReference type="PROSITE" id="PS50940">
    <property type="entry name" value="CHIT_BIND_II"/>
    <property type="match status" value="1"/>
</dbReference>
<keyword evidence="2" id="KW-0147">Chitin-binding</keyword>
<dbReference type="Pfam" id="PF00704">
    <property type="entry name" value="Glyco_hydro_18"/>
    <property type="match status" value="2"/>
</dbReference>
<dbReference type="OMA" id="VWAHEAN"/>
<dbReference type="FunFam" id="2.170.140.10:FF:000007">
    <property type="entry name" value="Acidic mammalian chitinase"/>
    <property type="match status" value="1"/>
</dbReference>
<dbReference type="PANTHER" id="PTHR11177:SF317">
    <property type="entry name" value="CHITINASE 12-RELATED"/>
    <property type="match status" value="1"/>
</dbReference>
<accession>A0A226EJ15</accession>
<dbReference type="SMART" id="SM00636">
    <property type="entry name" value="Glyco_18"/>
    <property type="match status" value="2"/>
</dbReference>
<dbReference type="GO" id="GO:0005576">
    <property type="term" value="C:extracellular region"/>
    <property type="evidence" value="ECO:0007669"/>
    <property type="project" value="InterPro"/>
</dbReference>
<dbReference type="InterPro" id="IPR036508">
    <property type="entry name" value="Chitin-bd_dom_sf"/>
</dbReference>
<reference evidence="8 9" key="1">
    <citation type="submission" date="2015-12" db="EMBL/GenBank/DDBJ databases">
        <title>The genome of Folsomia candida.</title>
        <authorList>
            <person name="Faddeeva A."/>
            <person name="Derks M.F."/>
            <person name="Anvar Y."/>
            <person name="Smit S."/>
            <person name="Van Straalen N."/>
            <person name="Roelofs D."/>
        </authorList>
    </citation>
    <scope>NUCLEOTIDE SEQUENCE [LARGE SCALE GENOMIC DNA]</scope>
    <source>
        <strain evidence="8 9">VU population</strain>
        <tissue evidence="8">Whole body</tissue>
    </source>
</reference>
<evidence type="ECO:0000256" key="2">
    <source>
        <dbReference type="ARBA" id="ARBA00022669"/>
    </source>
</evidence>
<organism evidence="8 9">
    <name type="scientific">Folsomia candida</name>
    <name type="common">Springtail</name>
    <dbReference type="NCBI Taxonomy" id="158441"/>
    <lineage>
        <taxon>Eukaryota</taxon>
        <taxon>Metazoa</taxon>
        <taxon>Ecdysozoa</taxon>
        <taxon>Arthropoda</taxon>
        <taxon>Hexapoda</taxon>
        <taxon>Collembola</taxon>
        <taxon>Entomobryomorpha</taxon>
        <taxon>Isotomoidea</taxon>
        <taxon>Isotomidae</taxon>
        <taxon>Proisotominae</taxon>
        <taxon>Folsomia</taxon>
    </lineage>
</organism>
<comment type="caution">
    <text evidence="8">The sequence shown here is derived from an EMBL/GenBank/DDBJ whole genome shotgun (WGS) entry which is preliminary data.</text>
</comment>
<feature type="domain" description="GH18" evidence="7">
    <location>
        <begin position="1"/>
        <end position="201"/>
    </location>
</feature>
<dbReference type="GO" id="GO:0006032">
    <property type="term" value="P:chitin catabolic process"/>
    <property type="evidence" value="ECO:0007669"/>
    <property type="project" value="TreeGrafter"/>
</dbReference>
<comment type="similarity">
    <text evidence="1">Belongs to the glycosyl hydrolase 18 family. Chitinase class II subfamily.</text>
</comment>
<dbReference type="AlphaFoldDB" id="A0A226EJ15"/>
<dbReference type="Gene3D" id="3.20.20.80">
    <property type="entry name" value="Glycosidases"/>
    <property type="match status" value="2"/>
</dbReference>
<evidence type="ECO:0000256" key="5">
    <source>
        <dbReference type="SAM" id="MobiDB-lite"/>
    </source>
</evidence>
<evidence type="ECO:0000259" key="7">
    <source>
        <dbReference type="PROSITE" id="PS51910"/>
    </source>
</evidence>
<evidence type="ECO:0000256" key="3">
    <source>
        <dbReference type="ARBA" id="ARBA00022729"/>
    </source>
</evidence>
<keyword evidence="4" id="KW-1015">Disulfide bond</keyword>
<dbReference type="SMART" id="SM00494">
    <property type="entry name" value="ChtBD2"/>
    <property type="match status" value="1"/>
</dbReference>
<dbReference type="GO" id="GO:0004568">
    <property type="term" value="F:chitinase activity"/>
    <property type="evidence" value="ECO:0007669"/>
    <property type="project" value="TreeGrafter"/>
</dbReference>
<dbReference type="SUPFAM" id="SSF51445">
    <property type="entry name" value="(Trans)glycosidases"/>
    <property type="match status" value="2"/>
</dbReference>
<dbReference type="PROSITE" id="PS51910">
    <property type="entry name" value="GH18_2"/>
    <property type="match status" value="2"/>
</dbReference>
<dbReference type="InterPro" id="IPR017853">
    <property type="entry name" value="GH"/>
</dbReference>
<dbReference type="OrthoDB" id="76388at2759"/>
<feature type="domain" description="GH18" evidence="7">
    <location>
        <begin position="270"/>
        <end position="640"/>
    </location>
</feature>
<keyword evidence="3" id="KW-0732">Signal</keyword>
<dbReference type="InterPro" id="IPR002557">
    <property type="entry name" value="Chitin-bd_dom"/>
</dbReference>
<dbReference type="Gene3D" id="2.170.140.10">
    <property type="entry name" value="Chitin binding domain"/>
    <property type="match status" value="1"/>
</dbReference>
<evidence type="ECO:0000313" key="8">
    <source>
        <dbReference type="EMBL" id="OXA56536.1"/>
    </source>
</evidence>
<dbReference type="SUPFAM" id="SSF57625">
    <property type="entry name" value="Invertebrate chitin-binding proteins"/>
    <property type="match status" value="1"/>
</dbReference>
<feature type="domain" description="Chitin-binding type-2" evidence="6">
    <location>
        <begin position="667"/>
        <end position="726"/>
    </location>
</feature>
<dbReference type="InterPro" id="IPR011583">
    <property type="entry name" value="Chitinase_II/V-like_cat"/>
</dbReference>
<evidence type="ECO:0000256" key="4">
    <source>
        <dbReference type="ARBA" id="ARBA00023157"/>
    </source>
</evidence>
<proteinExistence type="inferred from homology"/>